<dbReference type="InterPro" id="IPR029753">
    <property type="entry name" value="D-isomer_DH_CS"/>
</dbReference>
<dbReference type="SUPFAM" id="SSF52283">
    <property type="entry name" value="Formate/glycerate dehydrogenase catalytic domain-like"/>
    <property type="match status" value="1"/>
</dbReference>
<evidence type="ECO:0000256" key="4">
    <source>
        <dbReference type="RuleBase" id="RU003719"/>
    </source>
</evidence>
<comment type="similarity">
    <text evidence="1 4">Belongs to the D-isomer specific 2-hydroxyacid dehydrogenase family.</text>
</comment>
<dbReference type="InterPro" id="IPR006139">
    <property type="entry name" value="D-isomer_2_OHA_DH_cat_dom"/>
</dbReference>
<evidence type="ECO:0000259" key="6">
    <source>
        <dbReference type="Pfam" id="PF02826"/>
    </source>
</evidence>
<evidence type="ECO:0000313" key="8">
    <source>
        <dbReference type="Proteomes" id="UP000012063"/>
    </source>
</evidence>
<dbReference type="PROSITE" id="PS00065">
    <property type="entry name" value="D_2_HYDROXYACID_DH_1"/>
    <property type="match status" value="1"/>
</dbReference>
<dbReference type="InterPro" id="IPR006140">
    <property type="entry name" value="D-isomer_DH_NAD-bd"/>
</dbReference>
<dbReference type="EMBL" id="CAUI01000023">
    <property type="protein sequence ID" value="CCU80998.1"/>
    <property type="molecule type" value="Genomic_DNA"/>
</dbReference>
<dbReference type="InterPro" id="IPR036291">
    <property type="entry name" value="NAD(P)-bd_dom_sf"/>
</dbReference>
<organism evidence="7 8">
    <name type="scientific">Halanaerobium saccharolyticum subsp. saccharolyticum DSM 6643</name>
    <dbReference type="NCBI Taxonomy" id="1293054"/>
    <lineage>
        <taxon>Bacteria</taxon>
        <taxon>Bacillati</taxon>
        <taxon>Bacillota</taxon>
        <taxon>Clostridia</taxon>
        <taxon>Halanaerobiales</taxon>
        <taxon>Halanaerobiaceae</taxon>
        <taxon>Halanaerobium</taxon>
    </lineage>
</organism>
<dbReference type="Proteomes" id="UP000012063">
    <property type="component" value="Unassembled WGS sequence"/>
</dbReference>
<comment type="caution">
    <text evidence="7">The sequence shown here is derived from an EMBL/GenBank/DDBJ whole genome shotgun (WGS) entry which is preliminary data.</text>
</comment>
<dbReference type="eggNOG" id="COG1052">
    <property type="taxonomic scope" value="Bacteria"/>
</dbReference>
<gene>
    <name evidence="7" type="ORF">HSACCH_02496</name>
</gene>
<dbReference type="InterPro" id="IPR050418">
    <property type="entry name" value="D-iso_2-hydroxyacid_DH_PdxB"/>
</dbReference>
<dbReference type="InterPro" id="IPR029752">
    <property type="entry name" value="D-isomer_DH_CS1"/>
</dbReference>
<dbReference type="Pfam" id="PF00389">
    <property type="entry name" value="2-Hacid_dh"/>
    <property type="match status" value="1"/>
</dbReference>
<keyword evidence="8" id="KW-1185">Reference proteome</keyword>
<dbReference type="EC" id="1.1.1.95" evidence="7"/>
<feature type="domain" description="D-isomer specific 2-hydroxyacid dehydrogenase catalytic" evidence="5">
    <location>
        <begin position="20"/>
        <end position="323"/>
    </location>
</feature>
<keyword evidence="3" id="KW-0520">NAD</keyword>
<dbReference type="PANTHER" id="PTHR43761">
    <property type="entry name" value="D-ISOMER SPECIFIC 2-HYDROXYACID DEHYDROGENASE FAMILY PROTEIN (AFU_ORTHOLOGUE AFUA_1G13630)"/>
    <property type="match status" value="1"/>
</dbReference>
<dbReference type="RefSeq" id="WP_005490322.1">
    <property type="nucleotide sequence ID" value="NZ_CAUI01000023.1"/>
</dbReference>
<dbReference type="Gene3D" id="3.40.50.720">
    <property type="entry name" value="NAD(P)-binding Rossmann-like Domain"/>
    <property type="match status" value="2"/>
</dbReference>
<dbReference type="AlphaFoldDB" id="M5E374"/>
<dbReference type="GO" id="GO:0004617">
    <property type="term" value="F:phosphoglycerate dehydrogenase activity"/>
    <property type="evidence" value="ECO:0007669"/>
    <property type="project" value="UniProtKB-EC"/>
</dbReference>
<accession>M5E374</accession>
<evidence type="ECO:0000256" key="2">
    <source>
        <dbReference type="ARBA" id="ARBA00023002"/>
    </source>
</evidence>
<evidence type="ECO:0000313" key="7">
    <source>
        <dbReference type="EMBL" id="CCU80998.1"/>
    </source>
</evidence>
<feature type="domain" description="D-isomer specific 2-hydroxyacid dehydrogenase NAD-binding" evidence="6">
    <location>
        <begin position="107"/>
        <end position="292"/>
    </location>
</feature>
<evidence type="ECO:0000259" key="5">
    <source>
        <dbReference type="Pfam" id="PF00389"/>
    </source>
</evidence>
<sequence length="325" mass="36018">MKIVVLDGYALNPGDLSWDQIKNLGELEIYDRTPKEKILERSKGADILLTNKTPLKRKTIESLPGLKYIGILATGYNVVDIKAAAENDVIVTNAPDYSTNAVAQFTLALILEAALHVGEHNRAVKAKEWTQSEDFCFWNYPLIELKNRTLGIIGFGSIGQRTAELALAFGMKVIVYDRSPQEKISDPDILTEGLEFLKLRELYKQSDIISLHCPLTEETAGMINQKSIAQMKKNVIIINTARGGLIIEDDLAASLEAGKIQAAALDVLTNEPPAVSNLLLNSEKTIITPHIAWATKESRQCLMEIVYENIKSFLEGNIKNQVNLN</sequence>
<proteinExistence type="inferred from homology"/>
<keyword evidence="2 4" id="KW-0560">Oxidoreductase</keyword>
<dbReference type="PANTHER" id="PTHR43761:SF1">
    <property type="entry name" value="D-ISOMER SPECIFIC 2-HYDROXYACID DEHYDROGENASE CATALYTIC DOMAIN-CONTAINING PROTEIN-RELATED"/>
    <property type="match status" value="1"/>
</dbReference>
<evidence type="ECO:0000256" key="1">
    <source>
        <dbReference type="ARBA" id="ARBA00005854"/>
    </source>
</evidence>
<dbReference type="OrthoDB" id="9805416at2"/>
<dbReference type="Pfam" id="PF02826">
    <property type="entry name" value="2-Hacid_dh_C"/>
    <property type="match status" value="1"/>
</dbReference>
<dbReference type="InParanoid" id="M5E374"/>
<name>M5E374_9FIRM</name>
<evidence type="ECO:0000256" key="3">
    <source>
        <dbReference type="ARBA" id="ARBA00023027"/>
    </source>
</evidence>
<dbReference type="STRING" id="1293054.HSACCH_02496"/>
<dbReference type="CDD" id="cd12162">
    <property type="entry name" value="2-Hacid_dh_4"/>
    <property type="match status" value="1"/>
</dbReference>
<dbReference type="SUPFAM" id="SSF51735">
    <property type="entry name" value="NAD(P)-binding Rossmann-fold domains"/>
    <property type="match status" value="1"/>
</dbReference>
<dbReference type="FunFam" id="3.40.50.720:FF:000203">
    <property type="entry name" value="D-3-phosphoglycerate dehydrogenase (SerA)"/>
    <property type="match status" value="1"/>
</dbReference>
<reference evidence="8" key="1">
    <citation type="journal article" date="2013" name="Genome Announc.">
        <title>Genome Sequence of Halanaerobium saccharolyticum subsp. saccharolyticum Strain DSM 6643T, a Halophilic Hydrogen-Producing Bacterium.</title>
        <authorList>
            <person name="Kivisto A."/>
            <person name="Larjo A."/>
            <person name="Ciranna A."/>
            <person name="Santala V."/>
            <person name="Roos C."/>
            <person name="Karp M."/>
        </authorList>
    </citation>
    <scope>NUCLEOTIDE SEQUENCE [LARGE SCALE GENOMIC DNA]</scope>
    <source>
        <strain evidence="8">DSM 6643</strain>
    </source>
</reference>
<dbReference type="PROSITE" id="PS00670">
    <property type="entry name" value="D_2_HYDROXYACID_DH_2"/>
    <property type="match status" value="1"/>
</dbReference>
<dbReference type="GO" id="GO:0051287">
    <property type="term" value="F:NAD binding"/>
    <property type="evidence" value="ECO:0007669"/>
    <property type="project" value="InterPro"/>
</dbReference>
<protein>
    <submittedName>
        <fullName evidence="7">D-3-phosphoglycerate dehydrogenase</fullName>
        <ecNumber evidence="7">1.1.1.95</ecNumber>
    </submittedName>
</protein>